<evidence type="ECO:0000256" key="10">
    <source>
        <dbReference type="ARBA" id="ARBA00023242"/>
    </source>
</evidence>
<comment type="subcellular location">
    <subcellularLocation>
        <location evidence="2">Nucleus</location>
    </subcellularLocation>
</comment>
<evidence type="ECO:0000256" key="5">
    <source>
        <dbReference type="ARBA" id="ARBA00022786"/>
    </source>
</evidence>
<sequence>MDLVNSIFHEKQEGQLCAQHALNTLLQGPYFTVVDLSQLAMQLDEEEAAAMAESNVGGIESADFVKFKQGGSSNYDDSGFFSVQVICRALQVWNLELRPIGSIDAVSAKNNPSAEQAFICNLNEHWFTLRQFGRSPNRWYDLNSLFKEPKYISETYLAMFISQIQMEGYSIFVILGDLPRCEADLMALQVPIPPPESLPTTTRTKTSSSKDGIANEHDKKELRPFTGTGYSLTSNSIDSEATNLAKAFAASLLDKVPKSGISMGSSNDPDLERAIAANLAEYDAKDITLKRTLEESMLFAHQHPSSASSGSNAGQYKPPFNSNFAEIAATNSNPIVGSSSACSTSNTKNPVENEMTERERVRQKRLEKFQSNKKL</sequence>
<reference evidence="15 16" key="1">
    <citation type="submission" date="2006-10" db="EMBL/GenBank/DDBJ databases">
        <title>The Genome Sequence of Batrachochytrium dendrobatidis JEL423.</title>
        <authorList>
            <consortium name="The Broad Institute Genome Sequencing Platform"/>
            <person name="Birren B."/>
            <person name="Lander E."/>
            <person name="Galagan J."/>
            <person name="Cuomo C."/>
            <person name="Devon K."/>
            <person name="Jaffe D."/>
            <person name="Butler J."/>
            <person name="Alvarez P."/>
            <person name="Gnerre S."/>
            <person name="Grabherr M."/>
            <person name="Kleber M."/>
            <person name="Mauceli E."/>
            <person name="Brockman W."/>
            <person name="Young S."/>
            <person name="LaButti K."/>
            <person name="Sykes S."/>
            <person name="DeCaprio D."/>
            <person name="Crawford M."/>
            <person name="Koehrsen M."/>
            <person name="Engels R."/>
            <person name="Montgomery P."/>
            <person name="Pearson M."/>
            <person name="Howarth C."/>
            <person name="Larson L."/>
            <person name="White J."/>
            <person name="O'Leary S."/>
            <person name="Kodira C."/>
            <person name="Zeng Q."/>
            <person name="Yandava C."/>
            <person name="Alvarado L."/>
            <person name="Longcore J."/>
            <person name="James T."/>
        </authorList>
    </citation>
    <scope>NUCLEOTIDE SEQUENCE [LARGE SCALE GENOMIC DNA]</scope>
    <source>
        <strain evidence="15 16">JEL423</strain>
    </source>
</reference>
<evidence type="ECO:0000256" key="2">
    <source>
        <dbReference type="ARBA" id="ARBA00004123"/>
    </source>
</evidence>
<keyword evidence="10" id="KW-0539">Nucleus</keyword>
<evidence type="ECO:0000256" key="7">
    <source>
        <dbReference type="ARBA" id="ARBA00022807"/>
    </source>
</evidence>
<keyword evidence="9" id="KW-0804">Transcription</keyword>
<feature type="active site" evidence="12">
    <location>
        <position position="125"/>
    </location>
</feature>
<dbReference type="GO" id="GO:0004843">
    <property type="term" value="F:cysteine-type deubiquitinase activity"/>
    <property type="evidence" value="ECO:0007669"/>
    <property type="project" value="UniProtKB-EC"/>
</dbReference>
<evidence type="ECO:0000313" key="16">
    <source>
        <dbReference type="Proteomes" id="UP000077115"/>
    </source>
</evidence>
<evidence type="ECO:0000256" key="13">
    <source>
        <dbReference type="SAM" id="MobiDB-lite"/>
    </source>
</evidence>
<feature type="active site" evidence="11 12">
    <location>
        <position position="143"/>
    </location>
</feature>
<dbReference type="SMART" id="SM01246">
    <property type="entry name" value="Josephin"/>
    <property type="match status" value="1"/>
</dbReference>
<dbReference type="OrthoDB" id="10063692at2759"/>
<dbReference type="AlphaFoldDB" id="A0A177WDS8"/>
<evidence type="ECO:0000256" key="6">
    <source>
        <dbReference type="ARBA" id="ARBA00022801"/>
    </source>
</evidence>
<dbReference type="PANTHER" id="PTHR14159">
    <property type="entry name" value="ATAXIN-3-RELATED"/>
    <property type="match status" value="1"/>
</dbReference>
<feature type="active site" evidence="12">
    <location>
        <position position="17"/>
    </location>
</feature>
<name>A0A177WDS8_BATDL</name>
<evidence type="ECO:0000256" key="4">
    <source>
        <dbReference type="ARBA" id="ARBA00022670"/>
    </source>
</evidence>
<keyword evidence="5" id="KW-0833">Ubl conjugation pathway</keyword>
<reference evidence="15 16" key="2">
    <citation type="submission" date="2016-05" db="EMBL/GenBank/DDBJ databases">
        <title>Lineage-specific infection strategies underlie the spectrum of fungal disease in amphibians.</title>
        <authorList>
            <person name="Cuomo C.A."/>
            <person name="Farrer R.A."/>
            <person name="James T."/>
            <person name="Longcore J."/>
            <person name="Birren B."/>
        </authorList>
    </citation>
    <scope>NUCLEOTIDE SEQUENCE [LARGE SCALE GENOMIC DNA]</scope>
    <source>
        <strain evidence="15 16">JEL423</strain>
    </source>
</reference>
<dbReference type="InterPro" id="IPR033865">
    <property type="entry name" value="Ataxin-3"/>
</dbReference>
<dbReference type="GO" id="GO:0005634">
    <property type="term" value="C:nucleus"/>
    <property type="evidence" value="ECO:0007669"/>
    <property type="project" value="UniProtKB-SubCell"/>
</dbReference>
<dbReference type="EMBL" id="DS022301">
    <property type="protein sequence ID" value="OAJ38268.1"/>
    <property type="molecule type" value="Genomic_DNA"/>
</dbReference>
<feature type="compositionally biased region" description="Basic and acidic residues" evidence="13">
    <location>
        <begin position="213"/>
        <end position="223"/>
    </location>
</feature>
<feature type="compositionally biased region" description="Low complexity" evidence="13">
    <location>
        <begin position="200"/>
        <end position="210"/>
    </location>
</feature>
<dbReference type="PANTHER" id="PTHR14159:SF0">
    <property type="entry name" value="ATAXIN-3-RELATED"/>
    <property type="match status" value="1"/>
</dbReference>
<dbReference type="InterPro" id="IPR006155">
    <property type="entry name" value="Josephin"/>
</dbReference>
<gene>
    <name evidence="15" type="ORF">BDEG_22216</name>
</gene>
<organism evidence="15 16">
    <name type="scientific">Batrachochytrium dendrobatidis (strain JEL423)</name>
    <dbReference type="NCBI Taxonomy" id="403673"/>
    <lineage>
        <taxon>Eukaryota</taxon>
        <taxon>Fungi</taxon>
        <taxon>Fungi incertae sedis</taxon>
        <taxon>Chytridiomycota</taxon>
        <taxon>Chytridiomycota incertae sedis</taxon>
        <taxon>Chytridiomycetes</taxon>
        <taxon>Rhizophydiales</taxon>
        <taxon>Rhizophydiales incertae sedis</taxon>
        <taxon>Batrachochytrium</taxon>
    </lineage>
</organism>
<evidence type="ECO:0000313" key="15">
    <source>
        <dbReference type="EMBL" id="OAJ38268.1"/>
    </source>
</evidence>
<feature type="compositionally biased region" description="Polar residues" evidence="13">
    <location>
        <begin position="335"/>
        <end position="350"/>
    </location>
</feature>
<proteinExistence type="predicted"/>
<dbReference type="EC" id="3.4.19.12" evidence="3"/>
<feature type="domain" description="Josephin" evidence="14">
    <location>
        <begin position="4"/>
        <end position="189"/>
    </location>
</feature>
<evidence type="ECO:0000256" key="9">
    <source>
        <dbReference type="ARBA" id="ARBA00023163"/>
    </source>
</evidence>
<dbReference type="Pfam" id="PF02099">
    <property type="entry name" value="Josephin"/>
    <property type="match status" value="1"/>
</dbReference>
<dbReference type="Gene3D" id="3.90.70.40">
    <property type="match status" value="1"/>
</dbReference>
<feature type="active site" description="Nucleophile" evidence="11">
    <location>
        <position position="17"/>
    </location>
</feature>
<dbReference type="Gene3D" id="1.10.287.10">
    <property type="entry name" value="S15/NS1, RNA-binding"/>
    <property type="match status" value="1"/>
</dbReference>
<feature type="compositionally biased region" description="Basic and acidic residues" evidence="13">
    <location>
        <begin position="355"/>
        <end position="375"/>
    </location>
</feature>
<keyword evidence="4" id="KW-0645">Protease</keyword>
<keyword evidence="7" id="KW-0788">Thiol protease</keyword>
<dbReference type="VEuPathDB" id="FungiDB:BDEG_22216"/>
<evidence type="ECO:0000256" key="3">
    <source>
        <dbReference type="ARBA" id="ARBA00012759"/>
    </source>
</evidence>
<protein>
    <recommendedName>
        <fullName evidence="3">ubiquitinyl hydrolase 1</fullName>
        <ecNumber evidence="3">3.4.19.12</ecNumber>
    </recommendedName>
</protein>
<keyword evidence="6 12" id="KW-0378">Hydrolase</keyword>
<evidence type="ECO:0000256" key="11">
    <source>
        <dbReference type="PIRSR" id="PIRSR633865-1"/>
    </source>
</evidence>
<comment type="catalytic activity">
    <reaction evidence="1">
        <text>Thiol-dependent hydrolysis of ester, thioester, amide, peptide and isopeptide bonds formed by the C-terminal Gly of ubiquitin (a 76-residue protein attached to proteins as an intracellular targeting signal).</text>
        <dbReference type="EC" id="3.4.19.12"/>
    </reaction>
</comment>
<feature type="active site" description="Proton acceptor" evidence="11">
    <location>
        <position position="125"/>
    </location>
</feature>
<dbReference type="PRINTS" id="PR01233">
    <property type="entry name" value="JOSEPHIN"/>
</dbReference>
<dbReference type="PROSITE" id="PS50957">
    <property type="entry name" value="JOSEPHIN"/>
    <property type="match status" value="1"/>
</dbReference>
<dbReference type="GO" id="GO:0016579">
    <property type="term" value="P:protein deubiquitination"/>
    <property type="evidence" value="ECO:0007669"/>
    <property type="project" value="InterPro"/>
</dbReference>
<evidence type="ECO:0000256" key="1">
    <source>
        <dbReference type="ARBA" id="ARBA00000707"/>
    </source>
</evidence>
<dbReference type="FunFam" id="1.10.287.10:FF:000023">
    <property type="entry name" value="Ataxin 3 variant ref"/>
    <property type="match status" value="1"/>
</dbReference>
<dbReference type="Proteomes" id="UP000077115">
    <property type="component" value="Unassembled WGS sequence"/>
</dbReference>
<accession>A0A177WDS8</accession>
<feature type="region of interest" description="Disordered" evidence="13">
    <location>
        <begin position="192"/>
        <end position="226"/>
    </location>
</feature>
<dbReference type="GO" id="GO:0006508">
    <property type="term" value="P:proteolysis"/>
    <property type="evidence" value="ECO:0007669"/>
    <property type="project" value="UniProtKB-KW"/>
</dbReference>
<feature type="region of interest" description="Disordered" evidence="13">
    <location>
        <begin position="335"/>
        <end position="375"/>
    </location>
</feature>
<keyword evidence="8" id="KW-0805">Transcription regulation</keyword>
<evidence type="ECO:0000259" key="14">
    <source>
        <dbReference type="PROSITE" id="PS50957"/>
    </source>
</evidence>
<dbReference type="eggNOG" id="KOG2935">
    <property type="taxonomic scope" value="Eukaryota"/>
</dbReference>
<evidence type="ECO:0000256" key="8">
    <source>
        <dbReference type="ARBA" id="ARBA00023015"/>
    </source>
</evidence>
<evidence type="ECO:0000256" key="12">
    <source>
        <dbReference type="PROSITE-ProRule" id="PRU00331"/>
    </source>
</evidence>
<dbReference type="STRING" id="403673.A0A177WDS8"/>